<dbReference type="EMBL" id="VJNB01000005">
    <property type="protein sequence ID" value="TSE19944.1"/>
    <property type="molecule type" value="Genomic_DNA"/>
</dbReference>
<dbReference type="InterPro" id="IPR004821">
    <property type="entry name" value="Cyt_trans-like"/>
</dbReference>
<proteinExistence type="inferred from homology"/>
<evidence type="ECO:0000256" key="4">
    <source>
        <dbReference type="ARBA" id="ARBA00022642"/>
    </source>
</evidence>
<evidence type="ECO:0000256" key="9">
    <source>
        <dbReference type="ARBA" id="ARBA00023027"/>
    </source>
</evidence>
<dbReference type="EC" id="2.7.7.18" evidence="11"/>
<dbReference type="GO" id="GO:0009435">
    <property type="term" value="P:NAD+ biosynthetic process"/>
    <property type="evidence" value="ECO:0007669"/>
    <property type="project" value="UniProtKB-UniRule"/>
</dbReference>
<sequence length="201" mass="21403">MNAAAPRRVGVFGGAFDPPHRVHRALARLALRHLGLDALHVIPTGHAWHKARALSPAAHRLAMCRLAFARLPGVVIDPCELARPGPSYTADTLAELRARHPQAQLLLLIGADQWRALPTWHRWRDVLALATPVVAARPGATLADSPLGAPPRTLPWPARDMSSTAVRAAAAAGADVAALATLVPAAVARYIVRHGLYRPGV</sequence>
<dbReference type="PANTHER" id="PTHR39321:SF3">
    <property type="entry name" value="PHOSPHOPANTETHEINE ADENYLYLTRANSFERASE"/>
    <property type="match status" value="1"/>
</dbReference>
<dbReference type="InterPro" id="IPR005248">
    <property type="entry name" value="NadD/NMNAT"/>
</dbReference>
<comment type="function">
    <text evidence="1 11">Catalyzes the reversible adenylation of nicotinate mononucleotide (NaMN) to nicotinic acid adenine dinucleotide (NaAD).</text>
</comment>
<dbReference type="RefSeq" id="WP_185970085.1">
    <property type="nucleotide sequence ID" value="NZ_VJNB01000005.1"/>
</dbReference>
<dbReference type="SUPFAM" id="SSF52374">
    <property type="entry name" value="Nucleotidylyl transferase"/>
    <property type="match status" value="1"/>
</dbReference>
<comment type="pathway">
    <text evidence="2 11">Cofactor biosynthesis; NAD(+) biosynthesis; deamido-NAD(+) from nicotinate D-ribonucleotide: step 1/1.</text>
</comment>
<keyword evidence="4 11" id="KW-0662">Pyridine nucleotide biosynthesis</keyword>
<dbReference type="CDD" id="cd02165">
    <property type="entry name" value="NMNAT"/>
    <property type="match status" value="1"/>
</dbReference>
<keyword evidence="8 11" id="KW-0067">ATP-binding</keyword>
<evidence type="ECO:0000256" key="3">
    <source>
        <dbReference type="ARBA" id="ARBA00009014"/>
    </source>
</evidence>
<dbReference type="GO" id="GO:0004515">
    <property type="term" value="F:nicotinate-nucleotide adenylyltransferase activity"/>
    <property type="evidence" value="ECO:0007669"/>
    <property type="project" value="UniProtKB-UniRule"/>
</dbReference>
<evidence type="ECO:0000259" key="12">
    <source>
        <dbReference type="Pfam" id="PF01467"/>
    </source>
</evidence>
<dbReference type="Gene3D" id="3.40.50.620">
    <property type="entry name" value="HUPs"/>
    <property type="match status" value="1"/>
</dbReference>
<evidence type="ECO:0000256" key="11">
    <source>
        <dbReference type="HAMAP-Rule" id="MF_00244"/>
    </source>
</evidence>
<protein>
    <recommendedName>
        <fullName evidence="11">Probable nicotinate-nucleotide adenylyltransferase</fullName>
        <ecNumber evidence="11">2.7.7.18</ecNumber>
    </recommendedName>
    <alternativeName>
        <fullName evidence="11">Deamido-NAD(+) diphosphorylase</fullName>
    </alternativeName>
    <alternativeName>
        <fullName evidence="11">Deamido-NAD(+) pyrophosphorylase</fullName>
    </alternativeName>
    <alternativeName>
        <fullName evidence="11">Nicotinate mononucleotide adenylyltransferase</fullName>
        <shortName evidence="11">NaMN adenylyltransferase</shortName>
    </alternativeName>
</protein>
<evidence type="ECO:0000313" key="14">
    <source>
        <dbReference type="Proteomes" id="UP000315736"/>
    </source>
</evidence>
<dbReference type="NCBIfam" id="TIGR00482">
    <property type="entry name" value="nicotinate (nicotinamide) nucleotide adenylyltransferase"/>
    <property type="match status" value="1"/>
</dbReference>
<evidence type="ECO:0000256" key="6">
    <source>
        <dbReference type="ARBA" id="ARBA00022695"/>
    </source>
</evidence>
<evidence type="ECO:0000256" key="2">
    <source>
        <dbReference type="ARBA" id="ARBA00005019"/>
    </source>
</evidence>
<keyword evidence="6 11" id="KW-0548">Nucleotidyltransferase</keyword>
<gene>
    <name evidence="11 13" type="primary">nadD</name>
    <name evidence="13" type="ORF">Talka_01294</name>
</gene>
<comment type="caution">
    <text evidence="13">The sequence shown here is derived from an EMBL/GenBank/DDBJ whole genome shotgun (WGS) entry which is preliminary data.</text>
</comment>
<name>A0A554W8P4_9BURK</name>
<keyword evidence="9 11" id="KW-0520">NAD</keyword>
<dbReference type="AlphaFoldDB" id="A0A554W8P4"/>
<comment type="catalytic activity">
    <reaction evidence="10 11">
        <text>nicotinate beta-D-ribonucleotide + ATP + H(+) = deamido-NAD(+) + diphosphate</text>
        <dbReference type="Rhea" id="RHEA:22860"/>
        <dbReference type="ChEBI" id="CHEBI:15378"/>
        <dbReference type="ChEBI" id="CHEBI:30616"/>
        <dbReference type="ChEBI" id="CHEBI:33019"/>
        <dbReference type="ChEBI" id="CHEBI:57502"/>
        <dbReference type="ChEBI" id="CHEBI:58437"/>
        <dbReference type="EC" id="2.7.7.18"/>
    </reaction>
</comment>
<accession>A0A554W8P4</accession>
<organism evidence="13 14">
    <name type="scientific">Tepidimonas alkaliphilus</name>
    <dbReference type="NCBI Taxonomy" id="2588942"/>
    <lineage>
        <taxon>Bacteria</taxon>
        <taxon>Pseudomonadati</taxon>
        <taxon>Pseudomonadota</taxon>
        <taxon>Betaproteobacteria</taxon>
        <taxon>Burkholderiales</taxon>
        <taxon>Tepidimonas</taxon>
    </lineage>
</organism>
<dbReference type="PANTHER" id="PTHR39321">
    <property type="entry name" value="NICOTINATE-NUCLEOTIDE ADENYLYLTRANSFERASE-RELATED"/>
    <property type="match status" value="1"/>
</dbReference>
<keyword evidence="14" id="KW-1185">Reference proteome</keyword>
<reference evidence="13 14" key="1">
    <citation type="submission" date="2019-07" db="EMBL/GenBank/DDBJ databases">
        <title>Tepidimonas alkaliphilus YIM 72238 draft genome.</title>
        <authorList>
            <person name="Da Costa M.S."/>
            <person name="Froufe H.J.C."/>
            <person name="Egas C."/>
            <person name="Albuquerque L."/>
        </authorList>
    </citation>
    <scope>NUCLEOTIDE SEQUENCE [LARGE SCALE GENOMIC DNA]</scope>
    <source>
        <strain evidence="13 14">YIM 72238</strain>
    </source>
</reference>
<keyword evidence="5 11" id="KW-0808">Transferase</keyword>
<feature type="domain" description="Cytidyltransferase-like" evidence="12">
    <location>
        <begin position="11"/>
        <end position="168"/>
    </location>
</feature>
<dbReference type="Proteomes" id="UP000315736">
    <property type="component" value="Unassembled WGS sequence"/>
</dbReference>
<evidence type="ECO:0000256" key="8">
    <source>
        <dbReference type="ARBA" id="ARBA00022840"/>
    </source>
</evidence>
<keyword evidence="7 11" id="KW-0547">Nucleotide-binding</keyword>
<evidence type="ECO:0000313" key="13">
    <source>
        <dbReference type="EMBL" id="TSE19944.1"/>
    </source>
</evidence>
<dbReference type="InterPro" id="IPR014729">
    <property type="entry name" value="Rossmann-like_a/b/a_fold"/>
</dbReference>
<dbReference type="HAMAP" id="MF_00244">
    <property type="entry name" value="NaMN_adenylyltr"/>
    <property type="match status" value="1"/>
</dbReference>
<dbReference type="UniPathway" id="UPA00253">
    <property type="reaction ID" value="UER00332"/>
</dbReference>
<evidence type="ECO:0000256" key="1">
    <source>
        <dbReference type="ARBA" id="ARBA00002324"/>
    </source>
</evidence>
<dbReference type="GO" id="GO:0005524">
    <property type="term" value="F:ATP binding"/>
    <property type="evidence" value="ECO:0007669"/>
    <property type="project" value="UniProtKB-KW"/>
</dbReference>
<dbReference type="Pfam" id="PF01467">
    <property type="entry name" value="CTP_transf_like"/>
    <property type="match status" value="1"/>
</dbReference>
<evidence type="ECO:0000256" key="5">
    <source>
        <dbReference type="ARBA" id="ARBA00022679"/>
    </source>
</evidence>
<evidence type="ECO:0000256" key="7">
    <source>
        <dbReference type="ARBA" id="ARBA00022741"/>
    </source>
</evidence>
<comment type="similarity">
    <text evidence="3 11">Belongs to the NadD family.</text>
</comment>
<evidence type="ECO:0000256" key="10">
    <source>
        <dbReference type="ARBA" id="ARBA00048721"/>
    </source>
</evidence>